<reference evidence="1" key="1">
    <citation type="submission" date="2020-11" db="EMBL/GenBank/DDBJ databases">
        <authorList>
            <person name="Tran Van P."/>
        </authorList>
    </citation>
    <scope>NUCLEOTIDE SEQUENCE</scope>
</reference>
<dbReference type="EMBL" id="OE187736">
    <property type="protein sequence ID" value="CAD7578466.1"/>
    <property type="molecule type" value="Genomic_DNA"/>
</dbReference>
<name>A0A7R9PD77_TIMCA</name>
<evidence type="ECO:0000313" key="1">
    <source>
        <dbReference type="EMBL" id="CAD7578466.1"/>
    </source>
</evidence>
<sequence length="121" mass="13400">MPGQGSISDLSVSDRTRLTPSPVVAPMCRVCRRCLTVHVGVLCVQECQREPTSASGDVLFLWNGPPDDSGPPEELFQAVESWSAGEPEETGIRVSVYTRLCYWRKGPPDRTRLLTLLMSHE</sequence>
<protein>
    <submittedName>
        <fullName evidence="1">(California timema) hypothetical protein</fullName>
    </submittedName>
</protein>
<proteinExistence type="predicted"/>
<organism evidence="1">
    <name type="scientific">Timema californicum</name>
    <name type="common">California timema</name>
    <name type="synonym">Walking stick</name>
    <dbReference type="NCBI Taxonomy" id="61474"/>
    <lineage>
        <taxon>Eukaryota</taxon>
        <taxon>Metazoa</taxon>
        <taxon>Ecdysozoa</taxon>
        <taxon>Arthropoda</taxon>
        <taxon>Hexapoda</taxon>
        <taxon>Insecta</taxon>
        <taxon>Pterygota</taxon>
        <taxon>Neoptera</taxon>
        <taxon>Polyneoptera</taxon>
        <taxon>Phasmatodea</taxon>
        <taxon>Timematodea</taxon>
        <taxon>Timematoidea</taxon>
        <taxon>Timematidae</taxon>
        <taxon>Timema</taxon>
    </lineage>
</organism>
<dbReference type="AlphaFoldDB" id="A0A7R9PD77"/>
<gene>
    <name evidence="1" type="ORF">TCMB3V08_LOCUS11006</name>
</gene>
<accession>A0A7R9PD77</accession>